<dbReference type="InterPro" id="IPR007889">
    <property type="entry name" value="HTH_Psq"/>
</dbReference>
<dbReference type="GO" id="GO:0003677">
    <property type="term" value="F:DNA binding"/>
    <property type="evidence" value="ECO:0007669"/>
    <property type="project" value="InterPro"/>
</dbReference>
<proteinExistence type="predicted"/>
<evidence type="ECO:0000313" key="4">
    <source>
        <dbReference type="Proteomes" id="UP000828390"/>
    </source>
</evidence>
<feature type="region of interest" description="Disordered" evidence="1">
    <location>
        <begin position="208"/>
        <end position="243"/>
    </location>
</feature>
<name>A0A9D4JGA7_DREPO</name>
<organism evidence="3 4">
    <name type="scientific">Dreissena polymorpha</name>
    <name type="common">Zebra mussel</name>
    <name type="synonym">Mytilus polymorpha</name>
    <dbReference type="NCBI Taxonomy" id="45954"/>
    <lineage>
        <taxon>Eukaryota</taxon>
        <taxon>Metazoa</taxon>
        <taxon>Spiralia</taxon>
        <taxon>Lophotrochozoa</taxon>
        <taxon>Mollusca</taxon>
        <taxon>Bivalvia</taxon>
        <taxon>Autobranchia</taxon>
        <taxon>Heteroconchia</taxon>
        <taxon>Euheterodonta</taxon>
        <taxon>Imparidentia</taxon>
        <taxon>Neoheterodontei</taxon>
        <taxon>Myida</taxon>
        <taxon>Dreissenoidea</taxon>
        <taxon>Dreissenidae</taxon>
        <taxon>Dreissena</taxon>
    </lineage>
</organism>
<reference evidence="3" key="1">
    <citation type="journal article" date="2019" name="bioRxiv">
        <title>The Genome of the Zebra Mussel, Dreissena polymorpha: A Resource for Invasive Species Research.</title>
        <authorList>
            <person name="McCartney M.A."/>
            <person name="Auch B."/>
            <person name="Kono T."/>
            <person name="Mallez S."/>
            <person name="Zhang Y."/>
            <person name="Obille A."/>
            <person name="Becker A."/>
            <person name="Abrahante J.E."/>
            <person name="Garbe J."/>
            <person name="Badalamenti J.P."/>
            <person name="Herman A."/>
            <person name="Mangelson H."/>
            <person name="Liachko I."/>
            <person name="Sullivan S."/>
            <person name="Sone E.D."/>
            <person name="Koren S."/>
            <person name="Silverstein K.A.T."/>
            <person name="Beckman K.B."/>
            <person name="Gohl D.M."/>
        </authorList>
    </citation>
    <scope>NUCLEOTIDE SEQUENCE</scope>
    <source>
        <strain evidence="3">Duluth1</strain>
        <tissue evidence="3">Whole animal</tissue>
    </source>
</reference>
<feature type="region of interest" description="Disordered" evidence="1">
    <location>
        <begin position="95"/>
        <end position="122"/>
    </location>
</feature>
<dbReference type="SUPFAM" id="SSF46689">
    <property type="entry name" value="Homeodomain-like"/>
    <property type="match status" value="1"/>
</dbReference>
<dbReference type="Gene3D" id="1.10.10.60">
    <property type="entry name" value="Homeodomain-like"/>
    <property type="match status" value="1"/>
</dbReference>
<feature type="compositionally biased region" description="Basic residues" evidence="1">
    <location>
        <begin position="209"/>
        <end position="218"/>
    </location>
</feature>
<gene>
    <name evidence="3" type="ORF">DPMN_137286</name>
</gene>
<sequence length="243" mass="26942">MAVKDHQMSIRKAALHFNVPKTTLIDRLHGRISIDTVKPGPDPLFTLDQESLLASHIQTMGETTNLASLRPRDKPLTDRWLYKFLDRWPALKPGQDKGLSLEHKPPKIVSSKHGTTPAVTGSRGKNVTVIGCVKGPSLLDGVTPGTNGTVSPTGWSNTEVFSDYVKEHWPHQPVSTLQLQAMHNNELAEQFLQERGQAVTETEVLNKIQTRKHKQSNKRSKDANKENINPTPSVSGCAKNLRL</sequence>
<dbReference type="AlphaFoldDB" id="A0A9D4JGA7"/>
<reference evidence="3" key="2">
    <citation type="submission" date="2020-11" db="EMBL/GenBank/DDBJ databases">
        <authorList>
            <person name="McCartney M.A."/>
            <person name="Auch B."/>
            <person name="Kono T."/>
            <person name="Mallez S."/>
            <person name="Becker A."/>
            <person name="Gohl D.M."/>
            <person name="Silverstein K.A.T."/>
            <person name="Koren S."/>
            <person name="Bechman K.B."/>
            <person name="Herman A."/>
            <person name="Abrahante J.E."/>
            <person name="Garbe J."/>
        </authorList>
    </citation>
    <scope>NUCLEOTIDE SEQUENCE</scope>
    <source>
        <strain evidence="3">Duluth1</strain>
        <tissue evidence="3">Whole animal</tissue>
    </source>
</reference>
<evidence type="ECO:0000256" key="1">
    <source>
        <dbReference type="SAM" id="MobiDB-lite"/>
    </source>
</evidence>
<dbReference type="Pfam" id="PF05225">
    <property type="entry name" value="HTH_psq"/>
    <property type="match status" value="1"/>
</dbReference>
<protein>
    <recommendedName>
        <fullName evidence="2">HTH psq-type domain-containing protein</fullName>
    </recommendedName>
</protein>
<keyword evidence="4" id="KW-1185">Reference proteome</keyword>
<dbReference type="EMBL" id="JAIWYP010000006">
    <property type="protein sequence ID" value="KAH3808924.1"/>
    <property type="molecule type" value="Genomic_DNA"/>
</dbReference>
<comment type="caution">
    <text evidence="3">The sequence shown here is derived from an EMBL/GenBank/DDBJ whole genome shotgun (WGS) entry which is preliminary data.</text>
</comment>
<dbReference type="InterPro" id="IPR009057">
    <property type="entry name" value="Homeodomain-like_sf"/>
</dbReference>
<evidence type="ECO:0000313" key="3">
    <source>
        <dbReference type="EMBL" id="KAH3808924.1"/>
    </source>
</evidence>
<feature type="compositionally biased region" description="Polar residues" evidence="1">
    <location>
        <begin position="112"/>
        <end position="122"/>
    </location>
</feature>
<dbReference type="Proteomes" id="UP000828390">
    <property type="component" value="Unassembled WGS sequence"/>
</dbReference>
<feature type="domain" description="HTH psq-type" evidence="2">
    <location>
        <begin position="7"/>
        <end position="32"/>
    </location>
</feature>
<accession>A0A9D4JGA7</accession>
<evidence type="ECO:0000259" key="2">
    <source>
        <dbReference type="Pfam" id="PF05225"/>
    </source>
</evidence>